<comment type="caution">
    <text evidence="5">The sequence shown here is derived from an EMBL/GenBank/DDBJ whole genome shotgun (WGS) entry which is preliminary data.</text>
</comment>
<dbReference type="Gene3D" id="2.10.109.10">
    <property type="entry name" value="Umud Fragment, subunit A"/>
    <property type="match status" value="1"/>
</dbReference>
<organism evidence="5 6">
    <name type="scientific">Candidimonas nitroreducens</name>
    <dbReference type="NCBI Taxonomy" id="683354"/>
    <lineage>
        <taxon>Bacteria</taxon>
        <taxon>Pseudomonadati</taxon>
        <taxon>Pseudomonadota</taxon>
        <taxon>Betaproteobacteria</taxon>
        <taxon>Burkholderiales</taxon>
        <taxon>Alcaligenaceae</taxon>
        <taxon>Candidimonas</taxon>
    </lineage>
</organism>
<dbReference type="Pfam" id="PF00717">
    <property type="entry name" value="Peptidase_S24"/>
    <property type="match status" value="1"/>
</dbReference>
<reference evidence="6" key="1">
    <citation type="submission" date="2017-06" db="EMBL/GenBank/DDBJ databases">
        <title>Herbaspirillum phytohormonus sp. nov., isolated from the root nodule of Robinia pseudoacacia in lead-zinc mine.</title>
        <authorList>
            <person name="Fan M."/>
            <person name="Lin Y."/>
        </authorList>
    </citation>
    <scope>NUCLEOTIDE SEQUENCE [LARGE SCALE GENOMIC DNA]</scope>
    <source>
        <strain evidence="6">SC-089</strain>
    </source>
</reference>
<protein>
    <recommendedName>
        <fullName evidence="4">Peptidase S24/S26A/S26B/S26C domain-containing protein</fullName>
    </recommendedName>
</protein>
<name>A0A225MKZ6_9BURK</name>
<dbReference type="OrthoDB" id="9021722at2"/>
<evidence type="ECO:0000313" key="5">
    <source>
        <dbReference type="EMBL" id="OWT61996.1"/>
    </source>
</evidence>
<dbReference type="SUPFAM" id="SSF51306">
    <property type="entry name" value="LexA/Signal peptidase"/>
    <property type="match status" value="1"/>
</dbReference>
<dbReference type="PANTHER" id="PTHR40661:SF3">
    <property type="entry name" value="FELS-1 PROPHAGE TRANSCRIPTIONAL REGULATOR"/>
    <property type="match status" value="1"/>
</dbReference>
<evidence type="ECO:0000256" key="2">
    <source>
        <dbReference type="ARBA" id="ARBA00023125"/>
    </source>
</evidence>
<evidence type="ECO:0000256" key="1">
    <source>
        <dbReference type="ARBA" id="ARBA00023015"/>
    </source>
</evidence>
<dbReference type="InterPro" id="IPR036286">
    <property type="entry name" value="LexA/Signal_pep-like_sf"/>
</dbReference>
<dbReference type="InterPro" id="IPR039418">
    <property type="entry name" value="LexA-like"/>
</dbReference>
<keyword evidence="6" id="KW-1185">Reference proteome</keyword>
<proteinExistence type="predicted"/>
<gene>
    <name evidence="5" type="ORF">CEY11_09305</name>
</gene>
<evidence type="ECO:0000256" key="3">
    <source>
        <dbReference type="ARBA" id="ARBA00023163"/>
    </source>
</evidence>
<evidence type="ECO:0000313" key="6">
    <source>
        <dbReference type="Proteomes" id="UP000214603"/>
    </source>
</evidence>
<dbReference type="PANTHER" id="PTHR40661">
    <property type="match status" value="1"/>
</dbReference>
<evidence type="ECO:0000259" key="4">
    <source>
        <dbReference type="Pfam" id="PF00717"/>
    </source>
</evidence>
<dbReference type="CDD" id="cd06529">
    <property type="entry name" value="S24_LexA-like"/>
    <property type="match status" value="1"/>
</dbReference>
<keyword evidence="3" id="KW-0804">Transcription</keyword>
<keyword evidence="1" id="KW-0805">Transcription regulation</keyword>
<dbReference type="InterPro" id="IPR015927">
    <property type="entry name" value="Peptidase_S24_S26A/B/C"/>
</dbReference>
<keyword evidence="2" id="KW-0238">DNA-binding</keyword>
<accession>A0A225MKZ6</accession>
<dbReference type="EMBL" id="NJIH01000004">
    <property type="protein sequence ID" value="OWT61996.1"/>
    <property type="molecule type" value="Genomic_DNA"/>
</dbReference>
<sequence>MEPIISARRRNLTLLIRERYADSQSNFSDATGISLSQLGQWLSAEDSPHLRNMSERSARKIEKKAGLPTGWLDQEEKEGGDMQKSNVVTIAPKVHDDVTINRYDTGGSMGDGLELRDQPGIIQSWRVSPEWLERNVRAHSSAKNLCIVTGFGDSMQPLFNPGDPLLVDIGIKSVEFDSIYFFRVGNDGYVKRLQRIPTEQGLIIRAISENRAAYESFDIKQTMDFEVLGRVLKVWRSLDF</sequence>
<dbReference type="Proteomes" id="UP000214603">
    <property type="component" value="Unassembled WGS sequence"/>
</dbReference>
<dbReference type="GO" id="GO:0003677">
    <property type="term" value="F:DNA binding"/>
    <property type="evidence" value="ECO:0007669"/>
    <property type="project" value="UniProtKB-KW"/>
</dbReference>
<dbReference type="AlphaFoldDB" id="A0A225MKZ6"/>
<feature type="domain" description="Peptidase S24/S26A/S26B/S26C" evidence="4">
    <location>
        <begin position="124"/>
        <end position="231"/>
    </location>
</feature>
<dbReference type="RefSeq" id="WP_088603084.1">
    <property type="nucleotide sequence ID" value="NZ_NJIH01000004.1"/>
</dbReference>